<gene>
    <name evidence="2" type="ORF">JG687_00006130</name>
</gene>
<sequence length="313" mass="34994">MEISRLLHAPASDNQLQDSQERDKNSKNTKQKARPATRKRPWRPSLKQLRAKSQRDADNSLLLNLTLDVNDLRQQVHDCLVQKSIRETRLLVAKEQFHARSLLSVDGFFKVFRHGHPGTLTASENSFLTGLLDENIGVGGNVTGRLEFYEQWRRYKQLFSVRRIRTFSTKVITSDTGGCLIECVGEFEGRVTVAALQTVFPNSLQDDALVKQVLHRRFVCPTKTLISIGADGRLVQYDAFSDVFEAMSKLLDFNPHRLVTLMADAAISDGSMLPFVDDCINLDHDGEEEGNVGGVSPVSGTTSSRSSIDFILS</sequence>
<dbReference type="VEuPathDB" id="FungiDB:PC110_g2517"/>
<evidence type="ECO:0000313" key="2">
    <source>
        <dbReference type="EMBL" id="KAG6964172.1"/>
    </source>
</evidence>
<dbReference type="EMBL" id="JAENGZ010000244">
    <property type="protein sequence ID" value="KAG6964172.1"/>
    <property type="molecule type" value="Genomic_DNA"/>
</dbReference>
<name>A0A8T1UKC9_9STRA</name>
<organism evidence="2 3">
    <name type="scientific">Phytophthora cactorum</name>
    <dbReference type="NCBI Taxonomy" id="29920"/>
    <lineage>
        <taxon>Eukaryota</taxon>
        <taxon>Sar</taxon>
        <taxon>Stramenopiles</taxon>
        <taxon>Oomycota</taxon>
        <taxon>Peronosporomycetes</taxon>
        <taxon>Peronosporales</taxon>
        <taxon>Peronosporaceae</taxon>
        <taxon>Phytophthora</taxon>
    </lineage>
</organism>
<dbReference type="Proteomes" id="UP000688947">
    <property type="component" value="Unassembled WGS sequence"/>
</dbReference>
<evidence type="ECO:0000313" key="3">
    <source>
        <dbReference type="Proteomes" id="UP000688947"/>
    </source>
</evidence>
<evidence type="ECO:0000256" key="1">
    <source>
        <dbReference type="SAM" id="MobiDB-lite"/>
    </source>
</evidence>
<dbReference type="AlphaFoldDB" id="A0A8T1UKC9"/>
<proteinExistence type="predicted"/>
<protein>
    <submittedName>
        <fullName evidence="2">Uncharacterized protein</fullName>
    </submittedName>
</protein>
<accession>A0A8T1UKC9</accession>
<comment type="caution">
    <text evidence="2">The sequence shown here is derived from an EMBL/GenBank/DDBJ whole genome shotgun (WGS) entry which is preliminary data.</text>
</comment>
<feature type="compositionally biased region" description="Basic residues" evidence="1">
    <location>
        <begin position="27"/>
        <end position="42"/>
    </location>
</feature>
<feature type="region of interest" description="Disordered" evidence="1">
    <location>
        <begin position="1"/>
        <end position="53"/>
    </location>
</feature>
<dbReference type="OrthoDB" id="166332at2759"/>
<reference evidence="2" key="1">
    <citation type="submission" date="2021-01" db="EMBL/GenBank/DDBJ databases">
        <title>Phytophthora aleatoria, a newly-described species from Pinus radiata is distinct from Phytophthora cactorum isolates based on comparative genomics.</title>
        <authorList>
            <person name="Mcdougal R."/>
            <person name="Panda P."/>
            <person name="Williams N."/>
            <person name="Studholme D.J."/>
        </authorList>
    </citation>
    <scope>NUCLEOTIDE SEQUENCE</scope>
    <source>
        <strain evidence="2">NZFS 3830</strain>
    </source>
</reference>